<evidence type="ECO:0000256" key="2">
    <source>
        <dbReference type="ARBA" id="ARBA00022723"/>
    </source>
</evidence>
<sequence>MSATQAAHLAEQAIGHQDNAVTQQDVSDYKQTGDSGETMKALAWQGKNKVEIVDVPKPKILEDRDVILKVTGSTVCGSDLHLLDGTVVQLSKGDILGHEFCGIVDQVGSAVDASKVKPGKRYVASFQIACGDCFFCKQNLSSQCEKTNSNTTARAMYGGRTAGIFGYSHLTGGFAGGQAEYVRVPLGDVNLLEIPDDVPDEKGKDDNFPATTYTQKADARFLALYLSDVLATSYHCVKDTPVYPGDEVAIWGAGPIGQMCGSFAAREGAKKIIFIDTEPRLTYLKKRFPTEYQDKLETIDYKKLSHGITSQETVVSKLKELCGGRGPDAALECAAGEYAKGYLHKLEMLVGAETDTSEILNEMIEGVRNYGRCGVTGVYVGYTNHFNVGSLMQRGIRLVGNGQAPVHKYWHDLLKQIQTGEVDPLQMVSHRVRLEDLDKVYYKFQKHEDGIQKVFVETKFSLPKAEGTPELTRY</sequence>
<keyword evidence="3" id="KW-0862">Zinc</keyword>
<dbReference type="GO" id="GO:0016491">
    <property type="term" value="F:oxidoreductase activity"/>
    <property type="evidence" value="ECO:0007669"/>
    <property type="project" value="UniProtKB-KW"/>
</dbReference>
<dbReference type="PANTHER" id="PTHR42813:SF1">
    <property type="entry name" value="DEHYDROGENASE, PUTATIVE (AFU_ORTHOLOGUE AFUA_5G03930)-RELATED"/>
    <property type="match status" value="1"/>
</dbReference>
<feature type="domain" description="Alcohol dehydrogenase-like N-terminal" evidence="5">
    <location>
        <begin position="63"/>
        <end position="188"/>
    </location>
</feature>
<keyword evidence="7" id="KW-1185">Reference proteome</keyword>
<evidence type="ECO:0000256" key="3">
    <source>
        <dbReference type="ARBA" id="ARBA00022833"/>
    </source>
</evidence>
<dbReference type="SUPFAM" id="SSF50129">
    <property type="entry name" value="GroES-like"/>
    <property type="match status" value="1"/>
</dbReference>
<reference evidence="7" key="1">
    <citation type="journal article" date="2014" name="Genome Announc.">
        <title>Genome sequence and annotation of Acremonium chrysogenum, producer of the beta-lactam antibiotic cephalosporin C.</title>
        <authorList>
            <person name="Terfehr D."/>
            <person name="Dahlmann T.A."/>
            <person name="Specht T."/>
            <person name="Zadra I."/>
            <person name="Kuernsteiner H."/>
            <person name="Kueck U."/>
        </authorList>
    </citation>
    <scope>NUCLEOTIDE SEQUENCE [LARGE SCALE GENOMIC DNA]</scope>
    <source>
        <strain evidence="7">ATCC 11550 / CBS 779.69 / DSM 880 / IAM 14645 / JCM 23072 / IMI 49137</strain>
    </source>
</reference>
<evidence type="ECO:0000313" key="7">
    <source>
        <dbReference type="Proteomes" id="UP000029964"/>
    </source>
</evidence>
<accession>A0A086T7Y8</accession>
<comment type="caution">
    <text evidence="6">The sequence shown here is derived from an EMBL/GenBank/DDBJ whole genome shotgun (WGS) entry which is preliminary data.</text>
</comment>
<keyword evidence="4" id="KW-0560">Oxidoreductase</keyword>
<evidence type="ECO:0000313" key="6">
    <source>
        <dbReference type="EMBL" id="KFH45470.1"/>
    </source>
</evidence>
<dbReference type="GO" id="GO:0008270">
    <property type="term" value="F:zinc ion binding"/>
    <property type="evidence" value="ECO:0007669"/>
    <property type="project" value="InterPro"/>
</dbReference>
<dbReference type="InterPro" id="IPR013154">
    <property type="entry name" value="ADH-like_N"/>
</dbReference>
<dbReference type="PANTHER" id="PTHR42813">
    <property type="entry name" value="ZINC-TYPE ALCOHOL DEHYDROGENASE-LIKE"/>
    <property type="match status" value="1"/>
</dbReference>
<name>A0A086T7Y8_HAPC1</name>
<dbReference type="OrthoDB" id="3941538at2759"/>
<dbReference type="Pfam" id="PF08240">
    <property type="entry name" value="ADH_N"/>
    <property type="match status" value="1"/>
</dbReference>
<evidence type="ECO:0000256" key="4">
    <source>
        <dbReference type="ARBA" id="ARBA00023002"/>
    </source>
</evidence>
<dbReference type="InterPro" id="IPR011032">
    <property type="entry name" value="GroES-like_sf"/>
</dbReference>
<dbReference type="STRING" id="857340.A0A086T7Y8"/>
<proteinExistence type="predicted"/>
<protein>
    <submittedName>
        <fullName evidence="6">Zinc-type alcohol dehydrogenase-like protein-like protein</fullName>
    </submittedName>
</protein>
<dbReference type="CDD" id="cd08283">
    <property type="entry name" value="FDH_like_1"/>
    <property type="match status" value="1"/>
</dbReference>
<dbReference type="InterPro" id="IPR002328">
    <property type="entry name" value="ADH_Zn_CS"/>
</dbReference>
<evidence type="ECO:0000259" key="5">
    <source>
        <dbReference type="Pfam" id="PF08240"/>
    </source>
</evidence>
<dbReference type="HOGENOM" id="CLU_026673_11_3_1"/>
<organism evidence="6 7">
    <name type="scientific">Hapsidospora chrysogenum (strain ATCC 11550 / CBS 779.69 / DSM 880 / IAM 14645 / JCM 23072 / IMI 49137)</name>
    <name type="common">Acremonium chrysogenum</name>
    <dbReference type="NCBI Taxonomy" id="857340"/>
    <lineage>
        <taxon>Eukaryota</taxon>
        <taxon>Fungi</taxon>
        <taxon>Dikarya</taxon>
        <taxon>Ascomycota</taxon>
        <taxon>Pezizomycotina</taxon>
        <taxon>Sordariomycetes</taxon>
        <taxon>Hypocreomycetidae</taxon>
        <taxon>Hypocreales</taxon>
        <taxon>Bionectriaceae</taxon>
        <taxon>Hapsidospora</taxon>
    </lineage>
</organism>
<dbReference type="SUPFAM" id="SSF51735">
    <property type="entry name" value="NAD(P)-binding Rossmann-fold domains"/>
    <property type="match status" value="1"/>
</dbReference>
<dbReference type="EMBL" id="JPKY01000031">
    <property type="protein sequence ID" value="KFH45470.1"/>
    <property type="molecule type" value="Genomic_DNA"/>
</dbReference>
<dbReference type="Gene3D" id="3.40.50.720">
    <property type="entry name" value="NAD(P)-binding Rossmann-like Domain"/>
    <property type="match status" value="1"/>
</dbReference>
<dbReference type="Proteomes" id="UP000029964">
    <property type="component" value="Unassembled WGS sequence"/>
</dbReference>
<dbReference type="InterPro" id="IPR036291">
    <property type="entry name" value="NAD(P)-bd_dom_sf"/>
</dbReference>
<dbReference type="Gene3D" id="3.90.180.10">
    <property type="entry name" value="Medium-chain alcohol dehydrogenases, catalytic domain"/>
    <property type="match status" value="1"/>
</dbReference>
<evidence type="ECO:0000256" key="1">
    <source>
        <dbReference type="ARBA" id="ARBA00001947"/>
    </source>
</evidence>
<gene>
    <name evidence="6" type="ORF">ACRE_036570</name>
</gene>
<dbReference type="PROSITE" id="PS00059">
    <property type="entry name" value="ADH_ZINC"/>
    <property type="match status" value="1"/>
</dbReference>
<dbReference type="AlphaFoldDB" id="A0A086T7Y8"/>
<comment type="cofactor">
    <cofactor evidence="1">
        <name>Zn(2+)</name>
        <dbReference type="ChEBI" id="CHEBI:29105"/>
    </cofactor>
</comment>
<keyword evidence="2" id="KW-0479">Metal-binding</keyword>